<comment type="caution">
    <text evidence="1">The sequence shown here is derived from an EMBL/GenBank/DDBJ whole genome shotgun (WGS) entry which is preliminary data.</text>
</comment>
<protein>
    <submittedName>
        <fullName evidence="1">Uncharacterized protein</fullName>
    </submittedName>
</protein>
<sequence length="1536" mass="166152">MAILMLKVLPVVLFLIFYVSSSVARSDTYIIHMDISAMPKAYSDHHSWYLSMLSSVSETSNAAATATTTTILNSKFIYAYTNSIHGFSAVLTASELEALKKFPGYISSTRDRPLTVHTTHTSQFLGLSSFSGAWSGSNYGEDVIIGLVDTGIWPESQSFNDQGMTKVPSRWKGKCMAGTQFNSSLCNKKLIGARFYNKGLIANDPKLKIPMNSPRDVSGHGTHTSSIAAGSYVKGASYFGYATGTARGMAPRARLAMYKVVWRYGVYSSDVVAAIDQALQDGVNVLSLSLGIGLDDTLLENDPIAVATFAAMEKGIFVVASAGNDGPLYWSLINGAPWLVTVGAGTLDREFEGILTLGSGVKINFNSLYPGNYSSSRMPLVYMDECDSVTELKKVKNAIIVCKDNLSISGQVVNVISAGVSGAVFISNSSYSELYTRSSFPAAFVGLHDGQSIIDYIKKNINPTGSFQFQNTVIGTKPAPRVDSYSSRGPFLSCPSILKPDLLAPGSLILGSWSPISSVAKVGSHLLFSNFNLLSGTSMATPHVAGVAALIKAAHPDWSPAAIRSALVTTANSLDNTLCPIEDVANDNLPASPLDIGAGHITPNKALNPGLVYDATAEDYIKLLCAMNYTRTQIQIITKSSHNCINRSLDLNYPSFIAFFNNYDSNPEDKIVQEFWRTVTNVEEVGASYTANLTGLDDLKVFVEPQRLVFKQKFEKKKYKLSLEGPKLLKKVVVYGSLNWVDDNECNKKWKNHRQQYWLETELFMCKAISNHLHLPFMAKLLLELMCFFITFSALNSLPQPDTYIVHMNLSAMPKVFMHQFGWYSATLSSISHGIKLNTTTATTMSIPSKHIYTYTNVIHGFCASLSPLEFTILQNSPGYLFSIRDVPVIAHTTHTSRFLGLSLTTGAWPSSNFGKDVIIGLVDSGIWPESESFSDVGMSEVPARWKGRCVEGTGFNYSMCNKKLIGARFFNKGLLSNKPNVTVLMNSARDTDGHGTHTSSTAAGNYVKGASFFGYAKGTARGMAPRSHLAMYKVLWDAGAYASDVIAAIDQAIVDGVDVISLSFGLDGVPLYEDPVAMASFAATEKGIFVGSSAGNEGPWFGTVHNGIPWILNVAAGTIDRNFNGIITLGNGVSVLGSSLYIGNSSQSRLPLVFMDACDNLDKLKQVRDKVIVCEDKKEFVGIQVKNAAASRVAGGVFISNSSYLEFFVETSFPALFLHLQEGQAVLGYIKKTSNPTASMQFRLTQVGGKPAPKVAAYSSRGPSSSCPSILKPDIMAPGSLVLASWTQTSPVTDFGANDLFGEFNIITGTSMACPHAAGVAAILKGAHPKWSPAAIRSAMITTADPFDNTLSAIKELGNHDKPASPLAMGAGHINPNKALDPGLIYDATAEDYVNLLCGMNYTAEQIQMITKSSSYKCSNPSSLDLNYPSFIAFFNATDASSGKKLVHNFQRTVTNVGDGKAHYTAKVAPMTGFKVNVVPNRLIFEHKYEKRSYKLSIEGPKVMKELVVHGSLSWADAEGRHVVRSPVVVTRVKP</sequence>
<organism evidence="1 2">
    <name type="scientific">Pistacia integerrima</name>
    <dbReference type="NCBI Taxonomy" id="434235"/>
    <lineage>
        <taxon>Eukaryota</taxon>
        <taxon>Viridiplantae</taxon>
        <taxon>Streptophyta</taxon>
        <taxon>Embryophyta</taxon>
        <taxon>Tracheophyta</taxon>
        <taxon>Spermatophyta</taxon>
        <taxon>Magnoliopsida</taxon>
        <taxon>eudicotyledons</taxon>
        <taxon>Gunneridae</taxon>
        <taxon>Pentapetalae</taxon>
        <taxon>rosids</taxon>
        <taxon>malvids</taxon>
        <taxon>Sapindales</taxon>
        <taxon>Anacardiaceae</taxon>
        <taxon>Pistacia</taxon>
    </lineage>
</organism>
<accession>A0ACC0YUR3</accession>
<name>A0ACC0YUR3_9ROSI</name>
<dbReference type="EMBL" id="CM047740">
    <property type="protein sequence ID" value="KAJ0041253.1"/>
    <property type="molecule type" value="Genomic_DNA"/>
</dbReference>
<proteinExistence type="predicted"/>
<evidence type="ECO:0000313" key="1">
    <source>
        <dbReference type="EMBL" id="KAJ0041253.1"/>
    </source>
</evidence>
<dbReference type="Proteomes" id="UP001163603">
    <property type="component" value="Chromosome 5"/>
</dbReference>
<evidence type="ECO:0000313" key="2">
    <source>
        <dbReference type="Proteomes" id="UP001163603"/>
    </source>
</evidence>
<gene>
    <name evidence="1" type="ORF">Pint_28026</name>
</gene>
<reference evidence="2" key="1">
    <citation type="journal article" date="2023" name="G3 (Bethesda)">
        <title>Genome assembly and association tests identify interacting loci associated with vigor, precocity, and sex in interspecific pistachio rootstocks.</title>
        <authorList>
            <person name="Palmer W."/>
            <person name="Jacygrad E."/>
            <person name="Sagayaradj S."/>
            <person name="Cavanaugh K."/>
            <person name="Han R."/>
            <person name="Bertier L."/>
            <person name="Beede B."/>
            <person name="Kafkas S."/>
            <person name="Golino D."/>
            <person name="Preece J."/>
            <person name="Michelmore R."/>
        </authorList>
    </citation>
    <scope>NUCLEOTIDE SEQUENCE [LARGE SCALE GENOMIC DNA]</scope>
</reference>
<keyword evidence="2" id="KW-1185">Reference proteome</keyword>